<feature type="coiled-coil region" evidence="3">
    <location>
        <begin position="1331"/>
        <end position="1368"/>
    </location>
</feature>
<evidence type="ECO:0000256" key="3">
    <source>
        <dbReference type="SAM" id="Coils"/>
    </source>
</evidence>
<keyword evidence="5" id="KW-0732">Signal</keyword>
<feature type="compositionally biased region" description="Low complexity" evidence="4">
    <location>
        <begin position="167"/>
        <end position="182"/>
    </location>
</feature>
<feature type="disulfide bond" evidence="2">
    <location>
        <begin position="430"/>
        <end position="439"/>
    </location>
</feature>
<protein>
    <recommendedName>
        <fullName evidence="12">Peptidase S74 domain-containing protein</fullName>
    </recommendedName>
</protein>
<dbReference type="PROSITE" id="PS00022">
    <property type="entry name" value="EGF_1"/>
    <property type="match status" value="1"/>
</dbReference>
<proteinExistence type="predicted"/>
<dbReference type="Proteomes" id="UP000736787">
    <property type="component" value="Unassembled WGS sequence"/>
</dbReference>
<dbReference type="InterPro" id="IPR002049">
    <property type="entry name" value="LE_dom"/>
</dbReference>
<dbReference type="Gene3D" id="2.60.120.260">
    <property type="entry name" value="Galactose-binding domain-like"/>
    <property type="match status" value="1"/>
</dbReference>
<feature type="compositionally biased region" description="Low complexity" evidence="4">
    <location>
        <begin position="276"/>
        <end position="293"/>
    </location>
</feature>
<evidence type="ECO:0000259" key="6">
    <source>
        <dbReference type="PROSITE" id="PS50026"/>
    </source>
</evidence>
<feature type="compositionally biased region" description="Low complexity" evidence="4">
    <location>
        <begin position="237"/>
        <end position="257"/>
    </location>
</feature>
<feature type="disulfide bond" evidence="2">
    <location>
        <begin position="605"/>
        <end position="614"/>
    </location>
</feature>
<comment type="caution">
    <text evidence="2">Lacks conserved residue(s) required for the propagation of feature annotation.</text>
</comment>
<evidence type="ECO:0000256" key="2">
    <source>
        <dbReference type="PROSITE-ProRule" id="PRU00076"/>
    </source>
</evidence>
<evidence type="ECO:0000313" key="9">
    <source>
        <dbReference type="EMBL" id="KAG2940329.1"/>
    </source>
</evidence>
<feature type="domain" description="EGF-like" evidence="6">
    <location>
        <begin position="581"/>
        <end position="615"/>
    </location>
</feature>
<dbReference type="EMBL" id="RCMI01000246">
    <property type="protein sequence ID" value="KAG2922828.1"/>
    <property type="molecule type" value="Genomic_DNA"/>
</dbReference>
<dbReference type="EMBL" id="RCMV01000226">
    <property type="protein sequence ID" value="KAG3221271.1"/>
    <property type="molecule type" value="Genomic_DNA"/>
</dbReference>
<dbReference type="PROSITE" id="PS50026">
    <property type="entry name" value="EGF_3"/>
    <property type="match status" value="2"/>
</dbReference>
<feature type="compositionally biased region" description="Low complexity" evidence="4">
    <location>
        <begin position="337"/>
        <end position="347"/>
    </location>
</feature>
<evidence type="ECO:0000256" key="4">
    <source>
        <dbReference type="SAM" id="MobiDB-lite"/>
    </source>
</evidence>
<keyword evidence="2" id="KW-0245">EGF-like domain</keyword>
<feature type="region of interest" description="Disordered" evidence="4">
    <location>
        <begin position="1380"/>
        <end position="1399"/>
    </location>
</feature>
<evidence type="ECO:0000259" key="7">
    <source>
        <dbReference type="PROSITE" id="PS51688"/>
    </source>
</evidence>
<dbReference type="Pfam" id="PF07974">
    <property type="entry name" value="EGF_2"/>
    <property type="match status" value="1"/>
</dbReference>
<comment type="caution">
    <text evidence="8">The sequence shown here is derived from an EMBL/GenBank/DDBJ whole genome shotgun (WGS) entry which is preliminary data.</text>
</comment>
<feature type="compositionally biased region" description="Basic and acidic residues" evidence="4">
    <location>
        <begin position="1380"/>
        <end position="1389"/>
    </location>
</feature>
<dbReference type="InterPro" id="IPR030392">
    <property type="entry name" value="S74_ICA"/>
</dbReference>
<feature type="region of interest" description="Disordered" evidence="4">
    <location>
        <begin position="166"/>
        <end position="412"/>
    </location>
</feature>
<keyword evidence="3" id="KW-0175">Coiled coil</keyword>
<gene>
    <name evidence="8" type="ORF">PC115_g9135</name>
    <name evidence="9" type="ORF">PC117_g10572</name>
    <name evidence="10" type="ORF">PC129_g7995</name>
</gene>
<dbReference type="InterPro" id="IPR013111">
    <property type="entry name" value="EGF_extracell"/>
</dbReference>
<organism evidence="8 11">
    <name type="scientific">Phytophthora cactorum</name>
    <dbReference type="NCBI Taxonomy" id="29920"/>
    <lineage>
        <taxon>Eukaryota</taxon>
        <taxon>Sar</taxon>
        <taxon>Stramenopiles</taxon>
        <taxon>Oomycota</taxon>
        <taxon>Peronosporomycetes</taxon>
        <taxon>Peronosporales</taxon>
        <taxon>Peronosporaceae</taxon>
        <taxon>Phytophthora</taxon>
    </lineage>
</organism>
<dbReference type="CDD" id="cd00054">
    <property type="entry name" value="EGF_CA"/>
    <property type="match status" value="1"/>
</dbReference>
<evidence type="ECO:0008006" key="12">
    <source>
        <dbReference type="Google" id="ProtNLM"/>
    </source>
</evidence>
<name>A0A8T1CJF4_9STRA</name>
<accession>A0A8T1CJF4</accession>
<feature type="compositionally biased region" description="Low complexity" evidence="4">
    <location>
        <begin position="317"/>
        <end position="328"/>
    </location>
</feature>
<feature type="signal peptide" evidence="5">
    <location>
        <begin position="1"/>
        <end position="20"/>
    </location>
</feature>
<dbReference type="InterPro" id="IPR000742">
    <property type="entry name" value="EGF"/>
</dbReference>
<evidence type="ECO:0000256" key="5">
    <source>
        <dbReference type="SAM" id="SignalP"/>
    </source>
</evidence>
<sequence length="1399" mass="147167">MRRLATLLAAVIALTTPSQALEVSVCGDATYDLPEDRGVICASADPVPPGTACPLKGDKASTDCFEHLPSYDGGACVAPEDAVCALVTDKTWGCVLPSVGCGGQALTTAAPTSPVDQCETWDYDEDEDSASSIDADSLFDGNEGYDESWFVEVTKVTVLFACGVDKPTVAPTSEPTPAPTSESDPRPAPTSALTDASASEPTPEPTTGTEDSSSADIDTTDTQMQESGDALMPDATPAPTDGAGSSSGTTGSNATPAPTSYTTDEFSPSDSEDGWTSDTADSSESEPTSDTTDQSASETTPAPSESTDSVTSDTANSSESEPTPAPTSVDEAASEPTDTTSSSTSDTGASVSEPTPAPTLGTTEVSTTGSSEASTPEVTPAATQSEAQQDTEDTKSSAEAKETADDSQGSQCSQHGVCAINRHGEHVCNCQWGYTSSDCSTRMCPYGVNPTSSQQEDKKIRLRITTTGDASITGGSLAITFQAHTVEFEMPLDQVTSDVCASIFRRFQNLGDLTCEQVSFDGSSSATFGITLHTFPTFPIMNNLYYHNGNPPVSDFWCDATNVQLSSSSGSVQCVLESVTDINVKSYEECSGHGDCNTETGVCACHEGYYGDHCGNNKDDEDILVAPALGPFFKGNVLHLSVTRGLSSDFHLVRADVGGQAVFTMNGRGDTTWHHGSLQLREGGLYMSGGALQLQKDSTFEMKDGRARLQDTSLHLQLQTATEASISGAALLNVERLTVASTSELSTLPDYMRISQPKGPIFRVSGAGQTVIHSGGLEILKGGLRLERGGIQVLSDGIKVMSGGLDVQSGNLAVRSGALSLKNGQTTLTAPAGPVLLLQRDNSDGASPSSPLIEARGSRSSDSKVFEVLDSGSTVVHGGGLHVLAGGVTIASGGQTITSGGLRVESGGIQIESGSLTTRDGFSIKDGGLTVKTEQVNGKALRVASTNANFAGALLSFDLSHQNRETPPFRILEALKPTDPDSHATQTESVFSIDSLGNLETQGDITTTHGGRIIANGALVSQGQAVFSNIQLRASDNLVIPSTNSYVQITSDGVASPNTARIDTEHAYAGQLLVIQNDDEQPLGGELNVAASAAAIFVFDGSVWRPLTAAAFDTSSLTGVKTFEAANDLNLGEITLSVQSVQVAGQRAGFVAVYGKSGVLEQHDSLRFEAATGTFSADKIEARRMRGSIDMSESELRGVEIVGGHISNVNMTAIEMVEVQGELFVEDEAFFGASVTVDGQVMGSGAYVDASDERFKRDIHQISNASEVVAQLRGVEYAYNSAEFPDKFPHDGRRELGFIAQEVEKAAPQVVSTDAGGFKYVAYARLMPVVVEALKREQQRADDSEKRLEKLETEMGHLKRTLLAQQEMFQRLQQQVEDRGDIYIEKSKPEPLQGQQQVL</sequence>
<feature type="domain" description="Peptidase S74" evidence="7">
    <location>
        <begin position="1251"/>
        <end position="1348"/>
    </location>
</feature>
<feature type="compositionally biased region" description="Basic and acidic residues" evidence="4">
    <location>
        <begin position="392"/>
        <end position="404"/>
    </location>
</feature>
<feature type="domain" description="EGF-like" evidence="6">
    <location>
        <begin position="403"/>
        <end position="440"/>
    </location>
</feature>
<feature type="compositionally biased region" description="Low complexity" evidence="4">
    <location>
        <begin position="199"/>
        <end position="222"/>
    </location>
</feature>
<evidence type="ECO:0000313" key="11">
    <source>
        <dbReference type="Proteomes" id="UP000774804"/>
    </source>
</evidence>
<evidence type="ECO:0000256" key="1">
    <source>
        <dbReference type="ARBA" id="ARBA00023157"/>
    </source>
</evidence>
<dbReference type="PROSITE" id="PS01186">
    <property type="entry name" value="EGF_2"/>
    <property type="match status" value="2"/>
</dbReference>
<feature type="chain" id="PRO_5036435364" description="Peptidase S74 domain-containing protein" evidence="5">
    <location>
        <begin position="21"/>
        <end position="1399"/>
    </location>
</feature>
<dbReference type="CDD" id="cd00055">
    <property type="entry name" value="EGF_Lam"/>
    <property type="match status" value="1"/>
</dbReference>
<reference evidence="8" key="1">
    <citation type="submission" date="2018-10" db="EMBL/GenBank/DDBJ databases">
        <title>Effector identification in a new, highly contiguous assembly of the strawberry crown rot pathogen Phytophthora cactorum.</title>
        <authorList>
            <person name="Armitage A.D."/>
            <person name="Nellist C.F."/>
            <person name="Bates H."/>
            <person name="Vickerstaff R.J."/>
            <person name="Harrison R.J."/>
        </authorList>
    </citation>
    <scope>NUCLEOTIDE SEQUENCE</scope>
    <source>
        <strain evidence="8">4032</strain>
        <strain evidence="9">4040</strain>
        <strain evidence="10">P421</strain>
    </source>
</reference>
<dbReference type="Proteomes" id="UP000760860">
    <property type="component" value="Unassembled WGS sequence"/>
</dbReference>
<keyword evidence="1 2" id="KW-1015">Disulfide bond</keyword>
<dbReference type="VEuPathDB" id="FungiDB:PC110_g13491"/>
<feature type="compositionally biased region" description="Low complexity" evidence="4">
    <location>
        <begin position="359"/>
        <end position="375"/>
    </location>
</feature>
<dbReference type="EMBL" id="RCMK01000259">
    <property type="protein sequence ID" value="KAG2940329.1"/>
    <property type="molecule type" value="Genomic_DNA"/>
</dbReference>
<dbReference type="Pfam" id="PF13884">
    <property type="entry name" value="Peptidase_S74"/>
    <property type="match status" value="1"/>
</dbReference>
<dbReference type="PROSITE" id="PS51688">
    <property type="entry name" value="ICA"/>
    <property type="match status" value="1"/>
</dbReference>
<evidence type="ECO:0000313" key="10">
    <source>
        <dbReference type="EMBL" id="KAG3221271.1"/>
    </source>
</evidence>
<feature type="compositionally biased region" description="Polar residues" evidence="4">
    <location>
        <begin position="294"/>
        <end position="316"/>
    </location>
</feature>
<feature type="compositionally biased region" description="Polar residues" evidence="4">
    <location>
        <begin position="258"/>
        <end position="269"/>
    </location>
</feature>
<evidence type="ECO:0000313" key="8">
    <source>
        <dbReference type="EMBL" id="KAG2922828.1"/>
    </source>
</evidence>
<dbReference type="Proteomes" id="UP000774804">
    <property type="component" value="Unassembled WGS sequence"/>
</dbReference>